<evidence type="ECO:0000313" key="4">
    <source>
        <dbReference type="Proteomes" id="UP001139516"/>
    </source>
</evidence>
<dbReference type="EMBL" id="JALPRX010000043">
    <property type="protein sequence ID" value="MCK8784915.1"/>
    <property type="molecule type" value="Genomic_DNA"/>
</dbReference>
<feature type="compositionally biased region" description="Basic and acidic residues" evidence="1">
    <location>
        <begin position="63"/>
        <end position="80"/>
    </location>
</feature>
<organism evidence="3 4">
    <name type="scientific">Roseomonas acroporae</name>
    <dbReference type="NCBI Taxonomy" id="2937791"/>
    <lineage>
        <taxon>Bacteria</taxon>
        <taxon>Pseudomonadati</taxon>
        <taxon>Pseudomonadota</taxon>
        <taxon>Alphaproteobacteria</taxon>
        <taxon>Acetobacterales</taxon>
        <taxon>Roseomonadaceae</taxon>
        <taxon>Roseomonas</taxon>
    </lineage>
</organism>
<protein>
    <submittedName>
        <fullName evidence="3">Uncharacterized protein</fullName>
    </submittedName>
</protein>
<reference evidence="3" key="1">
    <citation type="submission" date="2022-04" db="EMBL/GenBank/DDBJ databases">
        <title>Roseomonas acroporae sp. nov., isolated from coral Acropora digitifera.</title>
        <authorList>
            <person name="Sun H."/>
        </authorList>
    </citation>
    <scope>NUCLEOTIDE SEQUENCE</scope>
    <source>
        <strain evidence="3">NAR14</strain>
    </source>
</reference>
<feature type="compositionally biased region" description="Pro residues" evidence="1">
    <location>
        <begin position="30"/>
        <end position="43"/>
    </location>
</feature>
<dbReference type="RefSeq" id="WP_248667047.1">
    <property type="nucleotide sequence ID" value="NZ_JALPRX010000043.1"/>
</dbReference>
<feature type="compositionally biased region" description="Low complexity" evidence="1">
    <location>
        <begin position="44"/>
        <end position="54"/>
    </location>
</feature>
<evidence type="ECO:0000256" key="2">
    <source>
        <dbReference type="SAM" id="SignalP"/>
    </source>
</evidence>
<feature type="signal peptide" evidence="2">
    <location>
        <begin position="1"/>
        <end position="30"/>
    </location>
</feature>
<name>A0A9X1Y888_9PROT</name>
<dbReference type="PRINTS" id="PR01217">
    <property type="entry name" value="PRICHEXTENSN"/>
</dbReference>
<feature type="compositionally biased region" description="Pro residues" evidence="1">
    <location>
        <begin position="91"/>
        <end position="109"/>
    </location>
</feature>
<feature type="chain" id="PRO_5040792876" evidence="2">
    <location>
        <begin position="31"/>
        <end position="138"/>
    </location>
</feature>
<dbReference type="AlphaFoldDB" id="A0A9X1Y888"/>
<feature type="compositionally biased region" description="Pro residues" evidence="1">
    <location>
        <begin position="119"/>
        <end position="138"/>
    </location>
</feature>
<keyword evidence="4" id="KW-1185">Reference proteome</keyword>
<evidence type="ECO:0000256" key="1">
    <source>
        <dbReference type="SAM" id="MobiDB-lite"/>
    </source>
</evidence>
<proteinExistence type="predicted"/>
<evidence type="ECO:0000313" key="3">
    <source>
        <dbReference type="EMBL" id="MCK8784915.1"/>
    </source>
</evidence>
<accession>A0A9X1Y888</accession>
<comment type="caution">
    <text evidence="3">The sequence shown here is derived from an EMBL/GenBank/DDBJ whole genome shotgun (WGS) entry which is preliminary data.</text>
</comment>
<sequence length="138" mass="14438">MRPIRSPARKAWVPPPLALAIGLLAGPAVAAPPVPSAGPPPARPAAASPLLPAADWRNPYGNVDRRYDAGNDTGDHETARLNDMQLRGGYAPPPPPPGYYPPPPPPPGYGKPGYGAPYGAPPPYPPPPYPPPGWPPRY</sequence>
<feature type="region of interest" description="Disordered" evidence="1">
    <location>
        <begin position="29"/>
        <end position="138"/>
    </location>
</feature>
<dbReference type="Proteomes" id="UP001139516">
    <property type="component" value="Unassembled WGS sequence"/>
</dbReference>
<keyword evidence="2" id="KW-0732">Signal</keyword>
<gene>
    <name evidence="3" type="ORF">M0638_11035</name>
</gene>